<evidence type="ECO:0000313" key="6">
    <source>
        <dbReference type="EMBL" id="MDT7518732.1"/>
    </source>
</evidence>
<evidence type="ECO:0000256" key="1">
    <source>
        <dbReference type="ARBA" id="ARBA00022617"/>
    </source>
</evidence>
<dbReference type="EMBL" id="JAVBIK010000001">
    <property type="protein sequence ID" value="MDT7518732.1"/>
    <property type="molecule type" value="Genomic_DNA"/>
</dbReference>
<feature type="domain" description="Cytochrome c" evidence="5">
    <location>
        <begin position="30"/>
        <end position="120"/>
    </location>
</feature>
<protein>
    <submittedName>
        <fullName evidence="6">DUF1924 domain-containing protein</fullName>
    </submittedName>
</protein>
<name>A0ABU3KN87_9BURK</name>
<evidence type="ECO:0000313" key="7">
    <source>
        <dbReference type="Proteomes" id="UP001321700"/>
    </source>
</evidence>
<evidence type="ECO:0000256" key="4">
    <source>
        <dbReference type="PROSITE-ProRule" id="PRU00433"/>
    </source>
</evidence>
<sequence>MLAAALAGTVWAGTPQEQLSALSAQACRSPSAAQGQQFFNATHGREWSCASCHNAQPTGEGKHANTGKSISALAPAFNPERFTDPAKSEKWFRRNCNDVLARECTSAEKADVLAWLMSLKR</sequence>
<dbReference type="SUPFAM" id="SSF46626">
    <property type="entry name" value="Cytochrome c"/>
    <property type="match status" value="1"/>
</dbReference>
<keyword evidence="3 4" id="KW-0408">Iron</keyword>
<dbReference type="Proteomes" id="UP001321700">
    <property type="component" value="Unassembled WGS sequence"/>
</dbReference>
<dbReference type="Gene3D" id="1.10.760.10">
    <property type="entry name" value="Cytochrome c-like domain"/>
    <property type="match status" value="1"/>
</dbReference>
<comment type="caution">
    <text evidence="6">The sequence shown here is derived from an EMBL/GenBank/DDBJ whole genome shotgun (WGS) entry which is preliminary data.</text>
</comment>
<dbReference type="InterPro" id="IPR015170">
    <property type="entry name" value="DUF1924_SHP"/>
</dbReference>
<dbReference type="InterPro" id="IPR009056">
    <property type="entry name" value="Cyt_c-like_dom"/>
</dbReference>
<keyword evidence="1 4" id="KW-0349">Heme</keyword>
<reference evidence="6 7" key="1">
    <citation type="submission" date="2023-08" db="EMBL/GenBank/DDBJ databases">
        <title>Rhodoferax potami sp. nov. and Rhodoferax mekongensis sp. nov., isolated from the Mekong River in Thailand.</title>
        <authorList>
            <person name="Kitikhun S."/>
            <person name="Charoenyingcharoen P."/>
            <person name="Siriarchawattana P."/>
            <person name="Likhitrattanapisal S."/>
            <person name="Nilsakha T."/>
            <person name="Chanpet A."/>
            <person name="Rattanawaree P."/>
            <person name="Ingsriswang S."/>
        </authorList>
    </citation>
    <scope>NUCLEOTIDE SEQUENCE [LARGE SCALE GENOMIC DNA]</scope>
    <source>
        <strain evidence="6 7">TBRC 17660</strain>
    </source>
</reference>
<evidence type="ECO:0000259" key="5">
    <source>
        <dbReference type="PROSITE" id="PS51007"/>
    </source>
</evidence>
<dbReference type="PROSITE" id="PS51007">
    <property type="entry name" value="CYTC"/>
    <property type="match status" value="1"/>
</dbReference>
<evidence type="ECO:0000256" key="3">
    <source>
        <dbReference type="ARBA" id="ARBA00023004"/>
    </source>
</evidence>
<keyword evidence="7" id="KW-1185">Reference proteome</keyword>
<dbReference type="InterPro" id="IPR036909">
    <property type="entry name" value="Cyt_c-like_dom_sf"/>
</dbReference>
<dbReference type="Pfam" id="PF09086">
    <property type="entry name" value="DUF1924"/>
    <property type="match status" value="1"/>
</dbReference>
<organism evidence="6 7">
    <name type="scientific">Rhodoferax potami</name>
    <dbReference type="NCBI Taxonomy" id="3068338"/>
    <lineage>
        <taxon>Bacteria</taxon>
        <taxon>Pseudomonadati</taxon>
        <taxon>Pseudomonadota</taxon>
        <taxon>Betaproteobacteria</taxon>
        <taxon>Burkholderiales</taxon>
        <taxon>Comamonadaceae</taxon>
        <taxon>Rhodoferax</taxon>
    </lineage>
</organism>
<evidence type="ECO:0000256" key="2">
    <source>
        <dbReference type="ARBA" id="ARBA00022723"/>
    </source>
</evidence>
<accession>A0ABU3KN87</accession>
<proteinExistence type="predicted"/>
<gene>
    <name evidence="6" type="ORF">RAE19_08440</name>
</gene>
<keyword evidence="2 4" id="KW-0479">Metal-binding</keyword>